<proteinExistence type="predicted"/>
<sequence length="64" mass="6845">MSDKQEIGSPTDVAWIDFGVEDTTAAHGIPEQAAPSSSRPKEETQSSEAFNPLKLCPRQATANT</sequence>
<dbReference type="Proteomes" id="UP001370490">
    <property type="component" value="Unassembled WGS sequence"/>
</dbReference>
<accession>A0AAN8USL2</accession>
<reference evidence="2 3" key="1">
    <citation type="submission" date="2023-12" db="EMBL/GenBank/DDBJ databases">
        <title>A high-quality genome assembly for Dillenia turbinata (Dilleniales).</title>
        <authorList>
            <person name="Chanderbali A."/>
        </authorList>
    </citation>
    <scope>NUCLEOTIDE SEQUENCE [LARGE SCALE GENOMIC DNA]</scope>
    <source>
        <strain evidence="2">LSX21</strain>
        <tissue evidence="2">Leaf</tissue>
    </source>
</reference>
<evidence type="ECO:0000256" key="1">
    <source>
        <dbReference type="SAM" id="MobiDB-lite"/>
    </source>
</evidence>
<dbReference type="AlphaFoldDB" id="A0AAN8USL2"/>
<evidence type="ECO:0000313" key="3">
    <source>
        <dbReference type="Proteomes" id="UP001370490"/>
    </source>
</evidence>
<comment type="caution">
    <text evidence="2">The sequence shown here is derived from an EMBL/GenBank/DDBJ whole genome shotgun (WGS) entry which is preliminary data.</text>
</comment>
<protein>
    <submittedName>
        <fullName evidence="2">Uncharacterized protein</fullName>
    </submittedName>
</protein>
<gene>
    <name evidence="2" type="ORF">RJ641_020355</name>
</gene>
<name>A0AAN8USL2_9MAGN</name>
<keyword evidence="3" id="KW-1185">Reference proteome</keyword>
<evidence type="ECO:0000313" key="2">
    <source>
        <dbReference type="EMBL" id="KAK6915238.1"/>
    </source>
</evidence>
<dbReference type="EMBL" id="JBAMMX010000025">
    <property type="protein sequence ID" value="KAK6915238.1"/>
    <property type="molecule type" value="Genomic_DNA"/>
</dbReference>
<feature type="region of interest" description="Disordered" evidence="1">
    <location>
        <begin position="20"/>
        <end position="64"/>
    </location>
</feature>
<organism evidence="2 3">
    <name type="scientific">Dillenia turbinata</name>
    <dbReference type="NCBI Taxonomy" id="194707"/>
    <lineage>
        <taxon>Eukaryota</taxon>
        <taxon>Viridiplantae</taxon>
        <taxon>Streptophyta</taxon>
        <taxon>Embryophyta</taxon>
        <taxon>Tracheophyta</taxon>
        <taxon>Spermatophyta</taxon>
        <taxon>Magnoliopsida</taxon>
        <taxon>eudicotyledons</taxon>
        <taxon>Gunneridae</taxon>
        <taxon>Pentapetalae</taxon>
        <taxon>Dilleniales</taxon>
        <taxon>Dilleniaceae</taxon>
        <taxon>Dillenia</taxon>
    </lineage>
</organism>